<feature type="transmembrane region" description="Helical" evidence="1">
    <location>
        <begin position="53"/>
        <end position="75"/>
    </location>
</feature>
<feature type="transmembrane region" description="Helical" evidence="1">
    <location>
        <begin position="114"/>
        <end position="135"/>
    </location>
</feature>
<dbReference type="RefSeq" id="WP_089819298.1">
    <property type="nucleotide sequence ID" value="NZ_FOZK01000006.1"/>
</dbReference>
<evidence type="ECO:0000313" key="2">
    <source>
        <dbReference type="EMBL" id="SFS12790.1"/>
    </source>
</evidence>
<reference evidence="2 3" key="1">
    <citation type="submission" date="2016-10" db="EMBL/GenBank/DDBJ databases">
        <authorList>
            <person name="de Groot N.N."/>
        </authorList>
    </citation>
    <scope>NUCLEOTIDE SEQUENCE [LARGE SCALE GENOMIC DNA]</scope>
    <source>
        <strain evidence="2 3">CGMCC 1.10457</strain>
    </source>
</reference>
<dbReference type="Proteomes" id="UP000199062">
    <property type="component" value="Unassembled WGS sequence"/>
</dbReference>
<dbReference type="AlphaFoldDB" id="A0A1I6MAQ0"/>
<dbReference type="STRING" id="767519.SAMN05216559_4128"/>
<dbReference type="Pfam" id="PF19545">
    <property type="entry name" value="DUF6069"/>
    <property type="match status" value="1"/>
</dbReference>
<dbReference type="EMBL" id="FOZK01000006">
    <property type="protein sequence ID" value="SFS12790.1"/>
    <property type="molecule type" value="Genomic_DNA"/>
</dbReference>
<feature type="transmembrane region" description="Helical" evidence="1">
    <location>
        <begin position="24"/>
        <end position="47"/>
    </location>
</feature>
<keyword evidence="1" id="KW-0812">Transmembrane</keyword>
<name>A0A1I6MAQ0_9EURY</name>
<accession>A0A1I6MAQ0</accession>
<sequence length="145" mass="14636">MSTETAATPDHQHVALGTLAKRGLVAVLVADVVNVVITVAAITAGVAPTLDPLSYGPVLLFTTVGVVGATVVYALLDRFVADPDRTFTLLAAVVLVLSWIPDALFVPAMPGGTAAGAITLAAMHLTTAAVAVAALTSRFGSAMLE</sequence>
<proteinExistence type="predicted"/>
<feature type="transmembrane region" description="Helical" evidence="1">
    <location>
        <begin position="87"/>
        <end position="108"/>
    </location>
</feature>
<dbReference type="InterPro" id="IPR045713">
    <property type="entry name" value="DUF6069"/>
</dbReference>
<protein>
    <submittedName>
        <fullName evidence="2">Uncharacterized protein</fullName>
    </submittedName>
</protein>
<keyword evidence="1" id="KW-1133">Transmembrane helix</keyword>
<keyword evidence="1" id="KW-0472">Membrane</keyword>
<evidence type="ECO:0000256" key="1">
    <source>
        <dbReference type="SAM" id="Phobius"/>
    </source>
</evidence>
<keyword evidence="3" id="KW-1185">Reference proteome</keyword>
<organism evidence="2 3">
    <name type="scientific">Halomicrobium zhouii</name>
    <dbReference type="NCBI Taxonomy" id="767519"/>
    <lineage>
        <taxon>Archaea</taxon>
        <taxon>Methanobacteriati</taxon>
        <taxon>Methanobacteriota</taxon>
        <taxon>Stenosarchaea group</taxon>
        <taxon>Halobacteria</taxon>
        <taxon>Halobacteriales</taxon>
        <taxon>Haloarculaceae</taxon>
        <taxon>Halomicrobium</taxon>
    </lineage>
</organism>
<evidence type="ECO:0000313" key="3">
    <source>
        <dbReference type="Proteomes" id="UP000199062"/>
    </source>
</evidence>
<gene>
    <name evidence="2" type="ORF">SAMN05216559_4128</name>
</gene>